<comment type="caution">
    <text evidence="1">The sequence shown here is derived from an EMBL/GenBank/DDBJ whole genome shotgun (WGS) entry which is preliminary data.</text>
</comment>
<organism evidence="1 2">
    <name type="scientific">Irpex rosettiformis</name>
    <dbReference type="NCBI Taxonomy" id="378272"/>
    <lineage>
        <taxon>Eukaryota</taxon>
        <taxon>Fungi</taxon>
        <taxon>Dikarya</taxon>
        <taxon>Basidiomycota</taxon>
        <taxon>Agaricomycotina</taxon>
        <taxon>Agaricomycetes</taxon>
        <taxon>Polyporales</taxon>
        <taxon>Irpicaceae</taxon>
        <taxon>Irpex</taxon>
    </lineage>
</organism>
<reference evidence="1" key="1">
    <citation type="journal article" date="2021" name="Environ. Microbiol.">
        <title>Gene family expansions and transcriptome signatures uncover fungal adaptations to wood decay.</title>
        <authorList>
            <person name="Hage H."/>
            <person name="Miyauchi S."/>
            <person name="Viragh M."/>
            <person name="Drula E."/>
            <person name="Min B."/>
            <person name="Chaduli D."/>
            <person name="Navarro D."/>
            <person name="Favel A."/>
            <person name="Norest M."/>
            <person name="Lesage-Meessen L."/>
            <person name="Balint B."/>
            <person name="Merenyi Z."/>
            <person name="de Eugenio L."/>
            <person name="Morin E."/>
            <person name="Martinez A.T."/>
            <person name="Baldrian P."/>
            <person name="Stursova M."/>
            <person name="Martinez M.J."/>
            <person name="Novotny C."/>
            <person name="Magnuson J.K."/>
            <person name="Spatafora J.W."/>
            <person name="Maurice S."/>
            <person name="Pangilinan J."/>
            <person name="Andreopoulos W."/>
            <person name="LaButti K."/>
            <person name="Hundley H."/>
            <person name="Na H."/>
            <person name="Kuo A."/>
            <person name="Barry K."/>
            <person name="Lipzen A."/>
            <person name="Henrissat B."/>
            <person name="Riley R."/>
            <person name="Ahrendt S."/>
            <person name="Nagy L.G."/>
            <person name="Grigoriev I.V."/>
            <person name="Martin F."/>
            <person name="Rosso M.N."/>
        </authorList>
    </citation>
    <scope>NUCLEOTIDE SEQUENCE</scope>
    <source>
        <strain evidence="1">CBS 384.51</strain>
    </source>
</reference>
<sequence>MSQHFRSIVHEPSAQRPSPPSPIIRPTHPFDHGKVIPEYPMLPSPIIPCLGDNNVWPAHSSLLPSGYLSEDVPLTPLLDLVGLSEGLQGMDLAGSDGYDDHWAMNYPSLSPDSYFLDMYHAFNSPSSSSGGSSLEFSYSPAEQHMSEMALFEAVEIPFYTPSMSDGTTSIPDTQESNETDFFLPDPSPTQPLTPPPSTSGRQPRERKAISPSNRRSRSAFPKIPRISRAPLPSGDDAPIVTRSRLSVYPGLPTYADPTPDGSYICTVCPPGRKKRVFRREADYKRHMGSHFPDSRVSFICCGVPLELSDDPRYQEKLGGNVLVKTFYGQQMVGGCGKLLSRKDALKRHLELSTHCVGDPVGHWYSKKDD</sequence>
<dbReference type="EMBL" id="MU274923">
    <property type="protein sequence ID" value="KAI0086455.1"/>
    <property type="molecule type" value="Genomic_DNA"/>
</dbReference>
<gene>
    <name evidence="1" type="ORF">BDY19DRAFT_995752</name>
</gene>
<evidence type="ECO:0000313" key="2">
    <source>
        <dbReference type="Proteomes" id="UP001055072"/>
    </source>
</evidence>
<evidence type="ECO:0000313" key="1">
    <source>
        <dbReference type="EMBL" id="KAI0086455.1"/>
    </source>
</evidence>
<accession>A0ACB8TWQ7</accession>
<protein>
    <submittedName>
        <fullName evidence="1">Uncharacterized protein</fullName>
    </submittedName>
</protein>
<name>A0ACB8TWQ7_9APHY</name>
<proteinExistence type="predicted"/>
<keyword evidence="2" id="KW-1185">Reference proteome</keyword>
<dbReference type="Proteomes" id="UP001055072">
    <property type="component" value="Unassembled WGS sequence"/>
</dbReference>